<gene>
    <name evidence="4" type="ORF">MVEN_00220700</name>
</gene>
<evidence type="ECO:0000313" key="5">
    <source>
        <dbReference type="Proteomes" id="UP000620124"/>
    </source>
</evidence>
<evidence type="ECO:0000256" key="3">
    <source>
        <dbReference type="ARBA" id="ARBA00023002"/>
    </source>
</evidence>
<organism evidence="4 5">
    <name type="scientific">Mycena venus</name>
    <dbReference type="NCBI Taxonomy" id="2733690"/>
    <lineage>
        <taxon>Eukaryota</taxon>
        <taxon>Fungi</taxon>
        <taxon>Dikarya</taxon>
        <taxon>Basidiomycota</taxon>
        <taxon>Agaricomycotina</taxon>
        <taxon>Agaricomycetes</taxon>
        <taxon>Agaricomycetidae</taxon>
        <taxon>Agaricales</taxon>
        <taxon>Marasmiineae</taxon>
        <taxon>Mycenaceae</taxon>
        <taxon>Mycena</taxon>
    </lineage>
</organism>
<keyword evidence="5" id="KW-1185">Reference proteome</keyword>
<dbReference type="PANTHER" id="PTHR24320">
    <property type="entry name" value="RETINOL DEHYDROGENASE"/>
    <property type="match status" value="1"/>
</dbReference>
<evidence type="ECO:0000256" key="1">
    <source>
        <dbReference type="ARBA" id="ARBA00006484"/>
    </source>
</evidence>
<keyword evidence="2" id="KW-0521">NADP</keyword>
<evidence type="ECO:0000256" key="2">
    <source>
        <dbReference type="ARBA" id="ARBA00022857"/>
    </source>
</evidence>
<protein>
    <submittedName>
        <fullName evidence="4">NAD(P)-binding protein</fullName>
    </submittedName>
</protein>
<reference evidence="4" key="1">
    <citation type="submission" date="2020-05" db="EMBL/GenBank/DDBJ databases">
        <title>Mycena genomes resolve the evolution of fungal bioluminescence.</title>
        <authorList>
            <person name="Tsai I.J."/>
        </authorList>
    </citation>
    <scope>NUCLEOTIDE SEQUENCE</scope>
    <source>
        <strain evidence="4">CCC161011</strain>
    </source>
</reference>
<accession>A0A8H6Z445</accession>
<sequence length="378" mass="41729">MPLFSTRSHSTFQSHSTTNFMGARFSQFFPPKSEFSVDDIPDLTGQVIIVTGGNSGIGKETVKALLQHNAKVYLGARSPEKAKEAIDDLKSQTGKQAEFLELDLADLHSVKRAAQEFNQKETQLHVLFNSGGVMLINVRVDNLFSPYSCRQSNNLLPKSTIFNSGPMCWVNYPAVHDFHIFSKAAAGHFYFTKLLLPTLQTTVVSGKPARVVNTASLSAELFGQDINYNTLKESPAREKMGAQKLYHQSKFGNVAFSNELFRRYGNQGIVSVALNPGNLKTGLTRHIAGAVKLFIINLMLYPAPYGALTQLWAGTTNEGATFGGKVECFHLLRYAEADTSAQYLIPWARIGTSPSTDPAAEKALWTWLEEQVENLDLD</sequence>
<dbReference type="OrthoDB" id="191139at2759"/>
<dbReference type="Gene3D" id="3.40.50.720">
    <property type="entry name" value="NAD(P)-binding Rossmann-like Domain"/>
    <property type="match status" value="1"/>
</dbReference>
<evidence type="ECO:0000313" key="4">
    <source>
        <dbReference type="EMBL" id="KAF7368945.1"/>
    </source>
</evidence>
<comment type="similarity">
    <text evidence="1">Belongs to the short-chain dehydrogenases/reductases (SDR) family.</text>
</comment>
<dbReference type="InterPro" id="IPR002347">
    <property type="entry name" value="SDR_fam"/>
</dbReference>
<name>A0A8H6Z445_9AGAR</name>
<dbReference type="EMBL" id="JACAZI010000002">
    <property type="protein sequence ID" value="KAF7368945.1"/>
    <property type="molecule type" value="Genomic_DNA"/>
</dbReference>
<dbReference type="PANTHER" id="PTHR24320:SF236">
    <property type="entry name" value="SHORT-CHAIN DEHYDROGENASE-RELATED"/>
    <property type="match status" value="1"/>
</dbReference>
<dbReference type="Proteomes" id="UP000620124">
    <property type="component" value="Unassembled WGS sequence"/>
</dbReference>
<dbReference type="Pfam" id="PF00106">
    <property type="entry name" value="adh_short"/>
    <property type="match status" value="1"/>
</dbReference>
<dbReference type="InterPro" id="IPR036291">
    <property type="entry name" value="NAD(P)-bd_dom_sf"/>
</dbReference>
<proteinExistence type="inferred from homology"/>
<comment type="caution">
    <text evidence="4">The sequence shown here is derived from an EMBL/GenBank/DDBJ whole genome shotgun (WGS) entry which is preliminary data.</text>
</comment>
<dbReference type="PRINTS" id="PR00081">
    <property type="entry name" value="GDHRDH"/>
</dbReference>
<dbReference type="GO" id="GO:0016491">
    <property type="term" value="F:oxidoreductase activity"/>
    <property type="evidence" value="ECO:0007669"/>
    <property type="project" value="UniProtKB-KW"/>
</dbReference>
<dbReference type="AlphaFoldDB" id="A0A8H6Z445"/>
<keyword evidence="3" id="KW-0560">Oxidoreductase</keyword>
<dbReference type="SUPFAM" id="SSF51735">
    <property type="entry name" value="NAD(P)-binding Rossmann-fold domains"/>
    <property type="match status" value="1"/>
</dbReference>